<dbReference type="PROSITE" id="PS50893">
    <property type="entry name" value="ABC_TRANSPORTER_2"/>
    <property type="match status" value="1"/>
</dbReference>
<evidence type="ECO:0000256" key="1">
    <source>
        <dbReference type="ARBA" id="ARBA00005417"/>
    </source>
</evidence>
<proteinExistence type="inferred from homology"/>
<dbReference type="SUPFAM" id="SSF52540">
    <property type="entry name" value="P-loop containing nucleoside triphosphate hydrolases"/>
    <property type="match status" value="1"/>
</dbReference>
<dbReference type="GO" id="GO:0016887">
    <property type="term" value="F:ATP hydrolysis activity"/>
    <property type="evidence" value="ECO:0007669"/>
    <property type="project" value="InterPro"/>
</dbReference>
<keyword evidence="6" id="KW-0378">Hydrolase</keyword>
<protein>
    <submittedName>
        <fullName evidence="6">Zinc import ATP-binding protein ZnuC</fullName>
        <ecNumber evidence="6">3.6.3.-</ecNumber>
    </submittedName>
</protein>
<comment type="caution">
    <text evidence="6">The sequence shown here is derived from an EMBL/GenBank/DDBJ whole genome shotgun (WGS) entry which is preliminary data.</text>
</comment>
<dbReference type="Pfam" id="PF00005">
    <property type="entry name" value="ABC_tran"/>
    <property type="match status" value="1"/>
</dbReference>
<sequence length="227" mass="25518">MNETLISVEQLSLSFPNHLVLSDLSFKVHRGEFLGIIGENGVGKTTLVRLILEQLRPSAGKINIKPGLKIGYVPQFRNVDVEYPLSIEDFISLNFTGIKLPWLSRKEKAKVQSVIKQVNLDHIAKRPLGLASGGEKQKAYLAQALINDPDLLILDESTASLDPNTKRELLDVVLRLNKELGLTVIFVSHDMQVIHEYPDHFLWLTKQGYTQGPIDELHNDSKEGEYV</sequence>
<dbReference type="CDD" id="cd03235">
    <property type="entry name" value="ABC_Metallic_Cations"/>
    <property type="match status" value="1"/>
</dbReference>
<dbReference type="GeneID" id="69803566"/>
<keyword evidence="7" id="KW-1185">Reference proteome</keyword>
<gene>
    <name evidence="6" type="ORF">FAM23169_01776</name>
</gene>
<dbReference type="GO" id="GO:0005524">
    <property type="term" value="F:ATP binding"/>
    <property type="evidence" value="ECO:0007669"/>
    <property type="project" value="UniProtKB-KW"/>
</dbReference>
<dbReference type="OrthoDB" id="9806726at2"/>
<dbReference type="InterPro" id="IPR050153">
    <property type="entry name" value="Metal_Ion_Import_ABC"/>
</dbReference>
<dbReference type="EC" id="3.6.3.-" evidence="6"/>
<dbReference type="Proteomes" id="UP000193009">
    <property type="component" value="Unassembled WGS sequence"/>
</dbReference>
<evidence type="ECO:0000313" key="7">
    <source>
        <dbReference type="Proteomes" id="UP000193009"/>
    </source>
</evidence>
<keyword evidence="2" id="KW-0813">Transport</keyword>
<dbReference type="PANTHER" id="PTHR42734:SF17">
    <property type="entry name" value="METAL TRANSPORT SYSTEM ATP-BINDING PROTEIN TM_0124-RELATED"/>
    <property type="match status" value="1"/>
</dbReference>
<comment type="similarity">
    <text evidence="1">Belongs to the ABC transporter superfamily.</text>
</comment>
<evidence type="ECO:0000256" key="4">
    <source>
        <dbReference type="ARBA" id="ARBA00022840"/>
    </source>
</evidence>
<dbReference type="InterPro" id="IPR003439">
    <property type="entry name" value="ABC_transporter-like_ATP-bd"/>
</dbReference>
<organism evidence="6 7">
    <name type="scientific">Lentilactobacillus parabuchneri</name>
    <dbReference type="NCBI Taxonomy" id="152331"/>
    <lineage>
        <taxon>Bacteria</taxon>
        <taxon>Bacillati</taxon>
        <taxon>Bacillota</taxon>
        <taxon>Bacilli</taxon>
        <taxon>Lactobacillales</taxon>
        <taxon>Lactobacillaceae</taxon>
        <taxon>Lentilactobacillus</taxon>
    </lineage>
</organism>
<dbReference type="PANTHER" id="PTHR42734">
    <property type="entry name" value="METAL TRANSPORT SYSTEM ATP-BINDING PROTEIN TM_0124-RELATED"/>
    <property type="match status" value="1"/>
</dbReference>
<accession>A0A1X1FE34</accession>
<reference evidence="6 7" key="1">
    <citation type="journal article" date="2017" name="Front. Microbiol.">
        <title>The Histidine Decarboxylase Gene Cluster of Lactobacillus parabuchneri Was Gained by Horizontal Gene Transfer and Is Mobile within the Species.</title>
        <authorList>
            <person name="Wuthrich D."/>
            <person name="Berthoud H."/>
            <person name="Wechsler D."/>
            <person name="Eugster E."/>
            <person name="Irmler S."/>
            <person name="Bruggmann R."/>
        </authorList>
    </citation>
    <scope>NUCLEOTIDE SEQUENCE [LARGE SCALE GENOMIC DNA]</scope>
    <source>
        <strain evidence="6 7">FAM23169</strain>
    </source>
</reference>
<dbReference type="EMBL" id="MSBD01000042">
    <property type="protein sequence ID" value="ORN27388.1"/>
    <property type="molecule type" value="Genomic_DNA"/>
</dbReference>
<dbReference type="RefSeq" id="WP_057908947.1">
    <property type="nucleotide sequence ID" value="NZ_CP018796.1"/>
</dbReference>
<dbReference type="InterPro" id="IPR027417">
    <property type="entry name" value="P-loop_NTPase"/>
</dbReference>
<feature type="domain" description="ABC transporter" evidence="5">
    <location>
        <begin position="6"/>
        <end position="226"/>
    </location>
</feature>
<name>A0A1X1FE34_9LACO</name>
<dbReference type="Gene3D" id="3.40.50.300">
    <property type="entry name" value="P-loop containing nucleotide triphosphate hydrolases"/>
    <property type="match status" value="1"/>
</dbReference>
<dbReference type="SMART" id="SM00382">
    <property type="entry name" value="AAA"/>
    <property type="match status" value="1"/>
</dbReference>
<evidence type="ECO:0000259" key="5">
    <source>
        <dbReference type="PROSITE" id="PS50893"/>
    </source>
</evidence>
<keyword evidence="3" id="KW-0547">Nucleotide-binding</keyword>
<dbReference type="InterPro" id="IPR003593">
    <property type="entry name" value="AAA+_ATPase"/>
</dbReference>
<keyword evidence="4 6" id="KW-0067">ATP-binding</keyword>
<dbReference type="AlphaFoldDB" id="A0A1X1FE34"/>
<evidence type="ECO:0000256" key="2">
    <source>
        <dbReference type="ARBA" id="ARBA00022448"/>
    </source>
</evidence>
<dbReference type="KEGG" id="lpar:FAM21731_01841"/>
<evidence type="ECO:0000256" key="3">
    <source>
        <dbReference type="ARBA" id="ARBA00022741"/>
    </source>
</evidence>
<dbReference type="STRING" id="152331.FAM21731_01841"/>
<evidence type="ECO:0000313" key="6">
    <source>
        <dbReference type="EMBL" id="ORN27388.1"/>
    </source>
</evidence>